<protein>
    <submittedName>
        <fullName evidence="1">Uncharacterized protein</fullName>
    </submittedName>
</protein>
<comment type="caution">
    <text evidence="1">The sequence shown here is derived from an EMBL/GenBank/DDBJ whole genome shotgun (WGS) entry which is preliminary data.</text>
</comment>
<reference evidence="1" key="1">
    <citation type="submission" date="2022-07" db="EMBL/GenBank/DDBJ databases">
        <title>Phylogenomic reconstructions and comparative analyses of Kickxellomycotina fungi.</title>
        <authorList>
            <person name="Reynolds N.K."/>
            <person name="Stajich J.E."/>
            <person name="Barry K."/>
            <person name="Grigoriev I.V."/>
            <person name="Crous P."/>
            <person name="Smith M.E."/>
        </authorList>
    </citation>
    <scope>NUCLEOTIDE SEQUENCE</scope>
    <source>
        <strain evidence="1">CBS 102833</strain>
    </source>
</reference>
<evidence type="ECO:0000313" key="2">
    <source>
        <dbReference type="Proteomes" id="UP001140096"/>
    </source>
</evidence>
<name>A0ACC1LLT3_9FUNG</name>
<dbReference type="Proteomes" id="UP001140096">
    <property type="component" value="Unassembled WGS sequence"/>
</dbReference>
<dbReference type="EMBL" id="JANBUP010000304">
    <property type="protein sequence ID" value="KAJ2812042.1"/>
    <property type="molecule type" value="Genomic_DNA"/>
</dbReference>
<accession>A0ACC1LLT3</accession>
<sequence>MENVVAKQQKEPKLRSRLIPHSSKSNNEVGTSIGRPIAYLTVLHGVVWSFPREMSVLFQDPETGALLYKVITSTYIPVTVRETLLCMVSNWCILFRESLGARLNLEGVVDAIKEAINLRPTASLLRVPPTVREQAGWTYPMAIAPNSPLGAAFNVQGGMVLPPNSSMDPVFLSQQRELANSQTTGTGARQRNRASSFRSANGQEANDLAPEFIAHMNTSAQELKSLCDMLTETLTSLNVDEDPNENLVVRDMVAGVKHRKTAVLNFIGMLTASDEAMLSTLTEVADRVDRCLWLHDKTINSHDEWKAIQESLKTSAAEEARMRAVNNALRPFVEECQPESSTTAARLYAAVSGASDGGGGGSSSANNSREASAPIGGSTSYSDDLNNSRSASHMPSMQGMSSKAKGKMAETSSNADPSDWDHQDSGYGAAYDDSAYEQGSYGASGEGSGGRRS</sequence>
<organism evidence="1 2">
    <name type="scientific">Coemansia furcata</name>
    <dbReference type="NCBI Taxonomy" id="417177"/>
    <lineage>
        <taxon>Eukaryota</taxon>
        <taxon>Fungi</taxon>
        <taxon>Fungi incertae sedis</taxon>
        <taxon>Zoopagomycota</taxon>
        <taxon>Kickxellomycotina</taxon>
        <taxon>Kickxellomycetes</taxon>
        <taxon>Kickxellales</taxon>
        <taxon>Kickxellaceae</taxon>
        <taxon>Coemansia</taxon>
    </lineage>
</organism>
<gene>
    <name evidence="1" type="ORF">H4S07_001669</name>
</gene>
<proteinExistence type="predicted"/>
<evidence type="ECO:0000313" key="1">
    <source>
        <dbReference type="EMBL" id="KAJ2812042.1"/>
    </source>
</evidence>
<keyword evidence="2" id="KW-1185">Reference proteome</keyword>